<keyword evidence="1" id="KW-1133">Transmembrane helix</keyword>
<dbReference type="EMBL" id="MZGS01000022">
    <property type="protein sequence ID" value="PWB87185.1"/>
    <property type="molecule type" value="Genomic_DNA"/>
</dbReference>
<feature type="transmembrane region" description="Helical" evidence="1">
    <location>
        <begin position="185"/>
        <end position="202"/>
    </location>
</feature>
<dbReference type="GO" id="GO:0080120">
    <property type="term" value="P:CAAX-box protein maturation"/>
    <property type="evidence" value="ECO:0007669"/>
    <property type="project" value="UniProtKB-ARBA"/>
</dbReference>
<comment type="caution">
    <text evidence="3">The sequence shown here is derived from an EMBL/GenBank/DDBJ whole genome shotgun (WGS) entry which is preliminary data.</text>
</comment>
<keyword evidence="1" id="KW-0812">Transmembrane</keyword>
<organism evidence="3 4">
    <name type="scientific">Methanobrevibacter thaueri</name>
    <dbReference type="NCBI Taxonomy" id="190975"/>
    <lineage>
        <taxon>Archaea</taxon>
        <taxon>Methanobacteriati</taxon>
        <taxon>Methanobacteriota</taxon>
        <taxon>Methanomada group</taxon>
        <taxon>Methanobacteria</taxon>
        <taxon>Methanobacteriales</taxon>
        <taxon>Methanobacteriaceae</taxon>
        <taxon>Methanobrevibacter</taxon>
    </lineage>
</organism>
<reference evidence="3 4" key="1">
    <citation type="submission" date="2017-03" db="EMBL/GenBank/DDBJ databases">
        <title>Genome sequence of Methanobrevibacter thaueri.</title>
        <authorList>
            <person name="Poehlein A."/>
            <person name="Seedorf H."/>
            <person name="Daniel R."/>
        </authorList>
    </citation>
    <scope>NUCLEOTIDE SEQUENCE [LARGE SCALE GENOMIC DNA]</scope>
    <source>
        <strain evidence="3 4">DSM 11995</strain>
    </source>
</reference>
<evidence type="ECO:0000313" key="4">
    <source>
        <dbReference type="Proteomes" id="UP000251717"/>
    </source>
</evidence>
<dbReference type="OrthoDB" id="275779at2157"/>
<dbReference type="AlphaFoldDB" id="A0A315XLQ8"/>
<sequence length="268" mass="30350">MDKSVIDFNVRLRTIRIRELIVGIILTFIITGVLTAIFPVFDDGELFMILFMLIVLLLFIWALRGTRGLEKNFDNLFKDDVKKEILYVFLLNILFAGLFVLLISALDIFIGFGDPNWVPMWDIDTANIDSSVWILDSITAIIFAPIVEELAFRGVLFNRLKIRTGIVPAMIISSFIFAIGHEPGGITSAFLFGVCMCILYLKTDNILIPMSVHFINNVVATIMEITSFDIYMTQLPWIVPSLIITIIATVLLAKYIIKETQAIKKIYS</sequence>
<feature type="transmembrane region" description="Helical" evidence="1">
    <location>
        <begin position="20"/>
        <end position="40"/>
    </location>
</feature>
<feature type="transmembrane region" description="Helical" evidence="1">
    <location>
        <begin position="130"/>
        <end position="148"/>
    </location>
</feature>
<dbReference type="InterPro" id="IPR052710">
    <property type="entry name" value="CAAX_protease"/>
</dbReference>
<evidence type="ECO:0000259" key="2">
    <source>
        <dbReference type="Pfam" id="PF02517"/>
    </source>
</evidence>
<keyword evidence="1" id="KW-0472">Membrane</keyword>
<feature type="transmembrane region" description="Helical" evidence="1">
    <location>
        <begin position="46"/>
        <end position="64"/>
    </location>
</feature>
<evidence type="ECO:0000313" key="3">
    <source>
        <dbReference type="EMBL" id="PWB87185.1"/>
    </source>
</evidence>
<keyword evidence="4" id="KW-1185">Reference proteome</keyword>
<proteinExistence type="predicted"/>
<protein>
    <submittedName>
        <fullName evidence="3">CAAX amino terminal protease self-immunity</fullName>
    </submittedName>
</protein>
<evidence type="ECO:0000256" key="1">
    <source>
        <dbReference type="SAM" id="Phobius"/>
    </source>
</evidence>
<accession>A0A315XLQ8</accession>
<feature type="domain" description="CAAX prenyl protease 2/Lysostaphin resistance protein A-like" evidence="2">
    <location>
        <begin position="133"/>
        <end position="219"/>
    </location>
</feature>
<gene>
    <name evidence="3" type="ORF">MBBTH_11380</name>
</gene>
<feature type="transmembrane region" description="Helical" evidence="1">
    <location>
        <begin position="237"/>
        <end position="257"/>
    </location>
</feature>
<keyword evidence="3" id="KW-0645">Protease</keyword>
<dbReference type="GO" id="GO:0004175">
    <property type="term" value="F:endopeptidase activity"/>
    <property type="evidence" value="ECO:0007669"/>
    <property type="project" value="UniProtKB-ARBA"/>
</dbReference>
<dbReference type="Proteomes" id="UP000251717">
    <property type="component" value="Unassembled WGS sequence"/>
</dbReference>
<dbReference type="InterPro" id="IPR003675">
    <property type="entry name" value="Rce1/LyrA-like_dom"/>
</dbReference>
<dbReference type="Pfam" id="PF02517">
    <property type="entry name" value="Rce1-like"/>
    <property type="match status" value="1"/>
</dbReference>
<feature type="transmembrane region" description="Helical" evidence="1">
    <location>
        <begin position="160"/>
        <end position="179"/>
    </location>
</feature>
<dbReference type="PANTHER" id="PTHR36435:SF1">
    <property type="entry name" value="CAAX AMINO TERMINAL PROTEASE FAMILY PROTEIN"/>
    <property type="match status" value="1"/>
</dbReference>
<feature type="transmembrane region" description="Helical" evidence="1">
    <location>
        <begin position="85"/>
        <end position="110"/>
    </location>
</feature>
<feature type="transmembrane region" description="Helical" evidence="1">
    <location>
        <begin position="214"/>
        <end position="231"/>
    </location>
</feature>
<dbReference type="RefSeq" id="WP_116592091.1">
    <property type="nucleotide sequence ID" value="NZ_MZGS01000022.1"/>
</dbReference>
<dbReference type="GO" id="GO:0006508">
    <property type="term" value="P:proteolysis"/>
    <property type="evidence" value="ECO:0007669"/>
    <property type="project" value="UniProtKB-KW"/>
</dbReference>
<dbReference type="PANTHER" id="PTHR36435">
    <property type="entry name" value="SLR1288 PROTEIN"/>
    <property type="match status" value="1"/>
</dbReference>
<name>A0A315XLQ8_9EURY</name>
<keyword evidence="3" id="KW-0378">Hydrolase</keyword>